<reference evidence="1" key="2">
    <citation type="submission" date="2025-09" db="UniProtKB">
        <authorList>
            <consortium name="Ensembl"/>
        </authorList>
    </citation>
    <scope>IDENTIFICATION</scope>
</reference>
<evidence type="ECO:0000313" key="2">
    <source>
        <dbReference type="Proteomes" id="UP000694415"/>
    </source>
</evidence>
<evidence type="ECO:0000313" key="1">
    <source>
        <dbReference type="Ensembl" id="ENSMSIP00000015919.1"/>
    </source>
</evidence>
<name>A0A8C6H357_MUSSI</name>
<accession>A0A8C6H357</accession>
<dbReference type="Ensembl" id="ENSMSIT00000020216.1">
    <property type="protein sequence ID" value="ENSMSIP00000015919.1"/>
    <property type="gene ID" value="ENSMSIG00000013683.1"/>
</dbReference>
<reference evidence="1" key="1">
    <citation type="submission" date="2025-08" db="UniProtKB">
        <authorList>
            <consortium name="Ensembl"/>
        </authorList>
    </citation>
    <scope>IDENTIFICATION</scope>
</reference>
<dbReference type="Proteomes" id="UP000694415">
    <property type="component" value="Unplaced"/>
</dbReference>
<sequence length="148" mass="16723">MSMLRTDLEVLRIYVKLVTVQLTEMSKGLLEVVHVLNGLSKSSQHLLAMGFDPWVAHYGRGRGQVPKAVKESLGPWVHNKNSLYTKKQFLPSQGFTTNLFNIDLTPQAIDEGLFLSSKVHHDGKFGRQLSLSTFYLNKQSHKSDITVR</sequence>
<organism evidence="1 2">
    <name type="scientific">Mus spicilegus</name>
    <name type="common">Mound-building mouse</name>
    <dbReference type="NCBI Taxonomy" id="10103"/>
    <lineage>
        <taxon>Eukaryota</taxon>
        <taxon>Metazoa</taxon>
        <taxon>Chordata</taxon>
        <taxon>Craniata</taxon>
        <taxon>Vertebrata</taxon>
        <taxon>Euteleostomi</taxon>
        <taxon>Mammalia</taxon>
        <taxon>Eutheria</taxon>
        <taxon>Euarchontoglires</taxon>
        <taxon>Glires</taxon>
        <taxon>Rodentia</taxon>
        <taxon>Myomorpha</taxon>
        <taxon>Muroidea</taxon>
        <taxon>Muridae</taxon>
        <taxon>Murinae</taxon>
        <taxon>Mus</taxon>
        <taxon>Mus</taxon>
    </lineage>
</organism>
<keyword evidence="2" id="KW-1185">Reference proteome</keyword>
<proteinExistence type="predicted"/>
<protein>
    <submittedName>
        <fullName evidence="1">Uncharacterized protein</fullName>
    </submittedName>
</protein>
<dbReference type="GeneTree" id="ENSGT00390000010849"/>
<dbReference type="AlphaFoldDB" id="A0A8C6H357"/>